<feature type="compositionally biased region" description="Polar residues" evidence="1">
    <location>
        <begin position="190"/>
        <end position="202"/>
    </location>
</feature>
<name>A0AA36J9J2_9DINO</name>
<comment type="caution">
    <text evidence="2">The sequence shown here is derived from an EMBL/GenBank/DDBJ whole genome shotgun (WGS) entry which is preliminary data.</text>
</comment>
<reference evidence="2" key="1">
    <citation type="submission" date="2023-08" db="EMBL/GenBank/DDBJ databases">
        <authorList>
            <person name="Chen Y."/>
            <person name="Shah S."/>
            <person name="Dougan E. K."/>
            <person name="Thang M."/>
            <person name="Chan C."/>
        </authorList>
    </citation>
    <scope>NUCLEOTIDE SEQUENCE</scope>
</reference>
<keyword evidence="3" id="KW-1185">Reference proteome</keyword>
<dbReference type="EMBL" id="CAUJNA010003421">
    <property type="protein sequence ID" value="CAJ1401577.1"/>
    <property type="molecule type" value="Genomic_DNA"/>
</dbReference>
<gene>
    <name evidence="2" type="ORF">EVOR1521_LOCUS24696</name>
</gene>
<evidence type="ECO:0000313" key="2">
    <source>
        <dbReference type="EMBL" id="CAJ1401577.1"/>
    </source>
</evidence>
<dbReference type="Proteomes" id="UP001178507">
    <property type="component" value="Unassembled WGS sequence"/>
</dbReference>
<dbReference type="SUPFAM" id="SSF54495">
    <property type="entry name" value="UBC-like"/>
    <property type="match status" value="1"/>
</dbReference>
<dbReference type="InterPro" id="IPR016135">
    <property type="entry name" value="UBQ-conjugating_enzyme/RWD"/>
</dbReference>
<proteinExistence type="predicted"/>
<dbReference type="CDD" id="cd23802">
    <property type="entry name" value="UBCc_UBE2Q"/>
    <property type="match status" value="1"/>
</dbReference>
<accession>A0AA36J9J2</accession>
<dbReference type="Gene3D" id="3.10.110.10">
    <property type="entry name" value="Ubiquitin Conjugating Enzyme"/>
    <property type="match status" value="1"/>
</dbReference>
<organism evidence="2 3">
    <name type="scientific">Effrenium voratum</name>
    <dbReference type="NCBI Taxonomy" id="2562239"/>
    <lineage>
        <taxon>Eukaryota</taxon>
        <taxon>Sar</taxon>
        <taxon>Alveolata</taxon>
        <taxon>Dinophyceae</taxon>
        <taxon>Suessiales</taxon>
        <taxon>Symbiodiniaceae</taxon>
        <taxon>Effrenium</taxon>
    </lineage>
</organism>
<evidence type="ECO:0000256" key="1">
    <source>
        <dbReference type="SAM" id="MobiDB-lite"/>
    </source>
</evidence>
<dbReference type="AlphaFoldDB" id="A0AA36J9J2"/>
<feature type="region of interest" description="Disordered" evidence="1">
    <location>
        <begin position="172"/>
        <end position="202"/>
    </location>
</feature>
<evidence type="ECO:0000313" key="3">
    <source>
        <dbReference type="Proteomes" id="UP001178507"/>
    </source>
</evidence>
<evidence type="ECO:0008006" key="4">
    <source>
        <dbReference type="Google" id="ProtNLM"/>
    </source>
</evidence>
<sequence length="202" mass="22214">MRSFTLGNMAEGLFFTFGSSLRCSLWQAGSSDRLLCAEGLAEAEKCGYHFSLRDKENLARWFVQLKDLNQDGKLAADLKKHKLDASIDLEIILPDGFPMEPPFARVLYPQLRGGYVFERGGICFEPLTPKGWVPSMTLPALAIAIKGILDYGEVRVAGVGNKATRTVPHYTEEGARKDHTAISASHRGGESSTYGSIKHYSS</sequence>
<protein>
    <recommendedName>
        <fullName evidence="4">UBC core domain-containing protein</fullName>
    </recommendedName>
</protein>